<organism evidence="1 2">
    <name type="scientific">Trifolium medium</name>
    <dbReference type="NCBI Taxonomy" id="97028"/>
    <lineage>
        <taxon>Eukaryota</taxon>
        <taxon>Viridiplantae</taxon>
        <taxon>Streptophyta</taxon>
        <taxon>Embryophyta</taxon>
        <taxon>Tracheophyta</taxon>
        <taxon>Spermatophyta</taxon>
        <taxon>Magnoliopsida</taxon>
        <taxon>eudicotyledons</taxon>
        <taxon>Gunneridae</taxon>
        <taxon>Pentapetalae</taxon>
        <taxon>rosids</taxon>
        <taxon>fabids</taxon>
        <taxon>Fabales</taxon>
        <taxon>Fabaceae</taxon>
        <taxon>Papilionoideae</taxon>
        <taxon>50 kb inversion clade</taxon>
        <taxon>NPAAA clade</taxon>
        <taxon>Hologalegina</taxon>
        <taxon>IRL clade</taxon>
        <taxon>Trifolieae</taxon>
        <taxon>Trifolium</taxon>
    </lineage>
</organism>
<dbReference type="Proteomes" id="UP000265520">
    <property type="component" value="Unassembled WGS sequence"/>
</dbReference>
<protein>
    <submittedName>
        <fullName evidence="1">Uncharacterized protein</fullName>
    </submittedName>
</protein>
<name>A0A392RAX5_9FABA</name>
<feature type="non-terminal residue" evidence="1">
    <location>
        <position position="27"/>
    </location>
</feature>
<dbReference type="EMBL" id="LXQA010202095">
    <property type="protein sequence ID" value="MCI33174.1"/>
    <property type="molecule type" value="Genomic_DNA"/>
</dbReference>
<evidence type="ECO:0000313" key="1">
    <source>
        <dbReference type="EMBL" id="MCI33174.1"/>
    </source>
</evidence>
<evidence type="ECO:0000313" key="2">
    <source>
        <dbReference type="Proteomes" id="UP000265520"/>
    </source>
</evidence>
<keyword evidence="2" id="KW-1185">Reference proteome</keyword>
<comment type="caution">
    <text evidence="1">The sequence shown here is derived from an EMBL/GenBank/DDBJ whole genome shotgun (WGS) entry which is preliminary data.</text>
</comment>
<accession>A0A392RAX5</accession>
<reference evidence="1 2" key="1">
    <citation type="journal article" date="2018" name="Front. Plant Sci.">
        <title>Red Clover (Trifolium pratense) and Zigzag Clover (T. medium) - A Picture of Genomic Similarities and Differences.</title>
        <authorList>
            <person name="Dluhosova J."/>
            <person name="Istvanek J."/>
            <person name="Nedelnik J."/>
            <person name="Repkova J."/>
        </authorList>
    </citation>
    <scope>NUCLEOTIDE SEQUENCE [LARGE SCALE GENOMIC DNA]</scope>
    <source>
        <strain evidence="2">cv. 10/8</strain>
        <tissue evidence="1">Leaf</tissue>
    </source>
</reference>
<proteinExistence type="predicted"/>
<dbReference type="AlphaFoldDB" id="A0A392RAX5"/>
<sequence length="27" mass="2591">MALAAVPIEHGSPAECGGVDAVPANIT</sequence>